<proteinExistence type="predicted"/>
<reference evidence="1" key="1">
    <citation type="submission" date="2013-07" db="EMBL/GenBank/DDBJ databases">
        <title>The genome of Eucalyptus grandis.</title>
        <authorList>
            <person name="Schmutz J."/>
            <person name="Hayes R."/>
            <person name="Myburg A."/>
            <person name="Tuskan G."/>
            <person name="Grattapaglia D."/>
            <person name="Rokhsar D.S."/>
        </authorList>
    </citation>
    <scope>NUCLEOTIDE SEQUENCE</scope>
    <source>
        <tissue evidence="1">Leaf extractions</tissue>
    </source>
</reference>
<dbReference type="AlphaFoldDB" id="A0A059DAH3"/>
<dbReference type="EMBL" id="KK198754">
    <property type="protein sequence ID" value="KCW87225.1"/>
    <property type="molecule type" value="Genomic_DNA"/>
</dbReference>
<gene>
    <name evidence="1" type="ORF">EUGRSUZ_B03738</name>
</gene>
<name>A0A059DAH3_EUCGR</name>
<evidence type="ECO:0000313" key="1">
    <source>
        <dbReference type="EMBL" id="KCW87225.1"/>
    </source>
</evidence>
<dbReference type="Gramene" id="KCW87225">
    <property type="protein sequence ID" value="KCW87225"/>
    <property type="gene ID" value="EUGRSUZ_B03738"/>
</dbReference>
<protein>
    <submittedName>
        <fullName evidence="1">Uncharacterized protein</fullName>
    </submittedName>
</protein>
<accession>A0A059DAH3</accession>
<dbReference type="InParanoid" id="A0A059DAH3"/>
<organism evidence="1">
    <name type="scientific">Eucalyptus grandis</name>
    <name type="common">Flooded gum</name>
    <dbReference type="NCBI Taxonomy" id="71139"/>
    <lineage>
        <taxon>Eukaryota</taxon>
        <taxon>Viridiplantae</taxon>
        <taxon>Streptophyta</taxon>
        <taxon>Embryophyta</taxon>
        <taxon>Tracheophyta</taxon>
        <taxon>Spermatophyta</taxon>
        <taxon>Magnoliopsida</taxon>
        <taxon>eudicotyledons</taxon>
        <taxon>Gunneridae</taxon>
        <taxon>Pentapetalae</taxon>
        <taxon>rosids</taxon>
        <taxon>malvids</taxon>
        <taxon>Myrtales</taxon>
        <taxon>Myrtaceae</taxon>
        <taxon>Myrtoideae</taxon>
        <taxon>Eucalypteae</taxon>
        <taxon>Eucalyptus</taxon>
    </lineage>
</organism>
<sequence length="97" mass="11276">MIFSNMPEPTSEACESTALCNSQADFTDEPSPRWLYQKKAEEKLNQLHHTNNPENTHQLGRNLNHLQIRQKSPITSERKSLYMKVRVNVKAPFVPRQ</sequence>